<feature type="region of interest" description="Disordered" evidence="1">
    <location>
        <begin position="595"/>
        <end position="614"/>
    </location>
</feature>
<evidence type="ECO:0000313" key="3">
    <source>
        <dbReference type="Proteomes" id="UP000221165"/>
    </source>
</evidence>
<feature type="compositionally biased region" description="Low complexity" evidence="1">
    <location>
        <begin position="267"/>
        <end position="300"/>
    </location>
</feature>
<dbReference type="VEuPathDB" id="ToxoDB:CSUI_003187"/>
<dbReference type="AlphaFoldDB" id="A0A2C6L5Y4"/>
<feature type="region of interest" description="Disordered" evidence="1">
    <location>
        <begin position="267"/>
        <end position="309"/>
    </location>
</feature>
<feature type="region of interest" description="Disordered" evidence="1">
    <location>
        <begin position="82"/>
        <end position="162"/>
    </location>
</feature>
<feature type="compositionally biased region" description="Low complexity" evidence="1">
    <location>
        <begin position="750"/>
        <end position="766"/>
    </location>
</feature>
<name>A0A2C6L5Y4_9APIC</name>
<organism evidence="2 3">
    <name type="scientific">Cystoisospora suis</name>
    <dbReference type="NCBI Taxonomy" id="483139"/>
    <lineage>
        <taxon>Eukaryota</taxon>
        <taxon>Sar</taxon>
        <taxon>Alveolata</taxon>
        <taxon>Apicomplexa</taxon>
        <taxon>Conoidasida</taxon>
        <taxon>Coccidia</taxon>
        <taxon>Eucoccidiorida</taxon>
        <taxon>Eimeriorina</taxon>
        <taxon>Sarcocystidae</taxon>
        <taxon>Cystoisospora</taxon>
    </lineage>
</organism>
<feature type="compositionally biased region" description="Low complexity" evidence="1">
    <location>
        <begin position="90"/>
        <end position="108"/>
    </location>
</feature>
<feature type="region of interest" description="Disordered" evidence="1">
    <location>
        <begin position="512"/>
        <end position="539"/>
    </location>
</feature>
<dbReference type="GO" id="GO:0016779">
    <property type="term" value="F:nucleotidyltransferase activity"/>
    <property type="evidence" value="ECO:0007669"/>
    <property type="project" value="TreeGrafter"/>
</dbReference>
<dbReference type="SUPFAM" id="SSF81631">
    <property type="entry name" value="PAP/OAS1 substrate-binding domain"/>
    <property type="match status" value="1"/>
</dbReference>
<feature type="compositionally biased region" description="Polar residues" evidence="1">
    <location>
        <begin position="601"/>
        <end position="614"/>
    </location>
</feature>
<feature type="region of interest" description="Disordered" evidence="1">
    <location>
        <begin position="812"/>
        <end position="835"/>
    </location>
</feature>
<dbReference type="GO" id="GO:0031123">
    <property type="term" value="P:RNA 3'-end processing"/>
    <property type="evidence" value="ECO:0007669"/>
    <property type="project" value="TreeGrafter"/>
</dbReference>
<proteinExistence type="predicted"/>
<evidence type="ECO:0000313" key="2">
    <source>
        <dbReference type="EMBL" id="PHJ22962.1"/>
    </source>
</evidence>
<dbReference type="EMBL" id="MIGC01001389">
    <property type="protein sequence ID" value="PHJ22962.1"/>
    <property type="molecule type" value="Genomic_DNA"/>
</dbReference>
<feature type="region of interest" description="Disordered" evidence="1">
    <location>
        <begin position="344"/>
        <end position="403"/>
    </location>
</feature>
<dbReference type="RefSeq" id="XP_067924639.1">
    <property type="nucleotide sequence ID" value="XM_068063385.1"/>
</dbReference>
<evidence type="ECO:0000256" key="1">
    <source>
        <dbReference type="SAM" id="MobiDB-lite"/>
    </source>
</evidence>
<dbReference type="OrthoDB" id="2274644at2759"/>
<accession>A0A2C6L5Y4</accession>
<sequence length="932" mass="103238">MGKATVVPAQVPIAKVYNAKGEGLVDVSVNNCAALENSMLIQTFGEIDARVRPLGRFIKYWAKQRNINNRSIELCKATSGGISSTPNQFSPASLPAPSSSSSPPSSISEGQALSLQTEERCRNSSSSSYEKRSSETVMDDKIEKERERGRGHERREAGEKREDKGVIIPAEGLRPLPFSMDSQRIRRELIEKYGENKESLGQLIRDFFLFYGDRKKSSILGSRDGALVVIEVYDASVSIHDAEYTDLLPPDNAAIRSILSSHSMTPSSFSSSPSFSSPSDTSASLSPSSSPSSGNLSPPSEGLVSATSSAPVRDEMGDTFRCLSGHPDRTCVDEGKTLFSVDMCSDSEESGREKKEEIKSHGELRRGRRYEDDYMEEEEEKRKKDAGTEEEEESEAYDDEHDERREEEFFSFFHKKNRRLVMKCPLTRQIVNRFSSSAWEIICSEFQRAEHLLRHQQGSLEDICLPASLSHRQTKKLSRLQRRNMIRSLALSRGLLVSTGFVDSATEGQLKEDLKKTSGGERRRHDTPISSPGFSCDSYSRSEHRYEIDSHVSLSMKIENRTAVCATPTTSDVSPSLTPPRVSSRRLAVSSNEIFHPVPSPSHTDTACHNSDGNLSARVSTYSHDKRDWEEEKGTNEVRKFSTGSLFISSLSPSSSPFSSSTSPRSFVRHDKTDHTLHYRKTPASCISVQTQQLSLHLPHGGPRASHQTTALRVGSINGKAAVDGDEKKRNRSLALLSVNRRDQTRRTSLKNSSSVISSSSSSSTLSYVSGRGVGFSDLSQSCRNSDDGGFTCNQPGGGCYYRERSPCIPSSEEKQKHAVPRNIGDGHKVGGDTGSLSHSRLTMSMGPEKLNRDESLALRHSNGTAYMKEKDGGDKEDVDVLLHELQIAQWKLRTQLEEHLRSLRYQFYRVLQNSAVTTSNDNNSATIAPLQ</sequence>
<feature type="compositionally biased region" description="Basic and acidic residues" evidence="1">
    <location>
        <begin position="512"/>
        <end position="527"/>
    </location>
</feature>
<comment type="caution">
    <text evidence="2">The sequence shown here is derived from an EMBL/GenBank/DDBJ whole genome shotgun (WGS) entry which is preliminary data.</text>
</comment>
<dbReference type="PANTHER" id="PTHR12271">
    <property type="entry name" value="POLY A POLYMERASE CID PAP -RELATED"/>
    <property type="match status" value="1"/>
</dbReference>
<gene>
    <name evidence="2" type="ORF">CSUI_003187</name>
</gene>
<dbReference type="Gene3D" id="1.10.1410.10">
    <property type="match status" value="1"/>
</dbReference>
<protein>
    <submittedName>
        <fullName evidence="2">Polynucleotide</fullName>
    </submittedName>
</protein>
<dbReference type="GeneID" id="94426596"/>
<feature type="compositionally biased region" description="Acidic residues" evidence="1">
    <location>
        <begin position="388"/>
        <end position="401"/>
    </location>
</feature>
<dbReference type="PANTHER" id="PTHR12271:SF40">
    <property type="entry name" value="POLY(A) RNA POLYMERASE GLD2"/>
    <property type="match status" value="1"/>
</dbReference>
<feature type="region of interest" description="Disordered" evidence="1">
    <location>
        <begin position="739"/>
        <end position="766"/>
    </location>
</feature>
<keyword evidence="3" id="KW-1185">Reference proteome</keyword>
<dbReference type="Proteomes" id="UP000221165">
    <property type="component" value="Unassembled WGS sequence"/>
</dbReference>
<reference evidence="2 3" key="1">
    <citation type="journal article" date="2017" name="Int. J. Parasitol.">
        <title>The genome of the protozoan parasite Cystoisospora suis and a reverse vaccinology approach to identify vaccine candidates.</title>
        <authorList>
            <person name="Palmieri N."/>
            <person name="Shrestha A."/>
            <person name="Ruttkowski B."/>
            <person name="Beck T."/>
            <person name="Vogl C."/>
            <person name="Tomley F."/>
            <person name="Blake D.P."/>
            <person name="Joachim A."/>
        </authorList>
    </citation>
    <scope>NUCLEOTIDE SEQUENCE [LARGE SCALE GENOMIC DNA]</scope>
    <source>
        <strain evidence="2 3">Wien I</strain>
    </source>
</reference>
<feature type="compositionally biased region" description="Polar residues" evidence="1">
    <location>
        <begin position="528"/>
        <end position="539"/>
    </location>
</feature>
<feature type="compositionally biased region" description="Basic and acidic residues" evidence="1">
    <location>
        <begin position="129"/>
        <end position="162"/>
    </location>
</feature>
<feature type="compositionally biased region" description="Basic and acidic residues" evidence="1">
    <location>
        <begin position="349"/>
        <end position="372"/>
    </location>
</feature>